<dbReference type="EMBL" id="CAJOBA010048546">
    <property type="protein sequence ID" value="CAF4213759.1"/>
    <property type="molecule type" value="Genomic_DNA"/>
</dbReference>
<feature type="transmembrane region" description="Helical" evidence="8">
    <location>
        <begin position="80"/>
        <end position="101"/>
    </location>
</feature>
<dbReference type="InterPro" id="IPR050125">
    <property type="entry name" value="GPCR_opsins"/>
</dbReference>
<dbReference type="PANTHER" id="PTHR24240">
    <property type="entry name" value="OPSIN"/>
    <property type="match status" value="1"/>
</dbReference>
<keyword evidence="3 8" id="KW-1133">Transmembrane helix</keyword>
<accession>A0A815VJJ4</accession>
<dbReference type="Proteomes" id="UP000682733">
    <property type="component" value="Unassembled WGS sequence"/>
</dbReference>
<dbReference type="AlphaFoldDB" id="A0A815VJJ4"/>
<dbReference type="PRINTS" id="PR00237">
    <property type="entry name" value="GPCRRHODOPSN"/>
</dbReference>
<dbReference type="GO" id="GO:0004930">
    <property type="term" value="F:G protein-coupled receptor activity"/>
    <property type="evidence" value="ECO:0007669"/>
    <property type="project" value="UniProtKB-KW"/>
</dbReference>
<evidence type="ECO:0000256" key="4">
    <source>
        <dbReference type="ARBA" id="ARBA00023040"/>
    </source>
</evidence>
<keyword evidence="2 8" id="KW-0812">Transmembrane</keyword>
<name>A0A815VJJ4_9BILA</name>
<reference evidence="11" key="1">
    <citation type="submission" date="2021-02" db="EMBL/GenBank/DDBJ databases">
        <authorList>
            <person name="Nowell W R."/>
        </authorList>
    </citation>
    <scope>NUCLEOTIDE SEQUENCE</scope>
</reference>
<dbReference type="InterPro" id="IPR000276">
    <property type="entry name" value="GPCR_Rhodpsn"/>
</dbReference>
<evidence type="ECO:0000256" key="3">
    <source>
        <dbReference type="ARBA" id="ARBA00022989"/>
    </source>
</evidence>
<feature type="transmembrane region" description="Helical" evidence="8">
    <location>
        <begin position="39"/>
        <end position="59"/>
    </location>
</feature>
<dbReference type="SUPFAM" id="SSF81321">
    <property type="entry name" value="Family A G protein-coupled receptor-like"/>
    <property type="match status" value="1"/>
</dbReference>
<dbReference type="PROSITE" id="PS50262">
    <property type="entry name" value="G_PROTEIN_RECEP_F1_2"/>
    <property type="match status" value="1"/>
</dbReference>
<evidence type="ECO:0000259" key="9">
    <source>
        <dbReference type="PROSITE" id="PS50262"/>
    </source>
</evidence>
<evidence type="ECO:0000313" key="11">
    <source>
        <dbReference type="EMBL" id="CAF1536054.1"/>
    </source>
</evidence>
<evidence type="ECO:0000313" key="13">
    <source>
        <dbReference type="EMBL" id="CAF4395915.1"/>
    </source>
</evidence>
<dbReference type="Proteomes" id="UP000677228">
    <property type="component" value="Unassembled WGS sequence"/>
</dbReference>
<dbReference type="EMBL" id="CAJNOK010026803">
    <property type="protein sequence ID" value="CAF1409051.1"/>
    <property type="molecule type" value="Genomic_DNA"/>
</dbReference>
<evidence type="ECO:0000256" key="5">
    <source>
        <dbReference type="ARBA" id="ARBA00023136"/>
    </source>
</evidence>
<dbReference type="Gene3D" id="1.20.1070.10">
    <property type="entry name" value="Rhodopsin 7-helix transmembrane proteins"/>
    <property type="match status" value="1"/>
</dbReference>
<evidence type="ECO:0000313" key="12">
    <source>
        <dbReference type="EMBL" id="CAF4213759.1"/>
    </source>
</evidence>
<comment type="caution">
    <text evidence="11">The sequence shown here is derived from an EMBL/GenBank/DDBJ whole genome shotgun (WGS) entry which is preliminary data.</text>
</comment>
<organism evidence="11 14">
    <name type="scientific">Didymodactylos carnosus</name>
    <dbReference type="NCBI Taxonomy" id="1234261"/>
    <lineage>
        <taxon>Eukaryota</taxon>
        <taxon>Metazoa</taxon>
        <taxon>Spiralia</taxon>
        <taxon>Gnathifera</taxon>
        <taxon>Rotifera</taxon>
        <taxon>Eurotatoria</taxon>
        <taxon>Bdelloidea</taxon>
        <taxon>Philodinida</taxon>
        <taxon>Philodinidae</taxon>
        <taxon>Didymodactylos</taxon>
    </lineage>
</organism>
<keyword evidence="4" id="KW-0297">G-protein coupled receptor</keyword>
<dbReference type="EMBL" id="CAJNOQ010025318">
    <property type="protein sequence ID" value="CAF1536054.1"/>
    <property type="molecule type" value="Genomic_DNA"/>
</dbReference>
<dbReference type="InterPro" id="IPR017452">
    <property type="entry name" value="GPCR_Rhodpsn_7TM"/>
</dbReference>
<feature type="transmembrane region" description="Helical" evidence="8">
    <location>
        <begin position="198"/>
        <end position="225"/>
    </location>
</feature>
<dbReference type="Proteomes" id="UP000663829">
    <property type="component" value="Unassembled WGS sequence"/>
</dbReference>
<evidence type="ECO:0000256" key="6">
    <source>
        <dbReference type="ARBA" id="ARBA00023170"/>
    </source>
</evidence>
<dbReference type="OrthoDB" id="2101615at2759"/>
<dbReference type="EMBL" id="CAJOBC010090926">
    <property type="protein sequence ID" value="CAF4395915.1"/>
    <property type="molecule type" value="Genomic_DNA"/>
</dbReference>
<keyword evidence="5 8" id="KW-0472">Membrane</keyword>
<evidence type="ECO:0000313" key="14">
    <source>
        <dbReference type="Proteomes" id="UP000663829"/>
    </source>
</evidence>
<proteinExistence type="predicted"/>
<feature type="transmembrane region" description="Helical" evidence="8">
    <location>
        <begin position="237"/>
        <end position="258"/>
    </location>
</feature>
<protein>
    <recommendedName>
        <fullName evidence="9">G-protein coupled receptors family 1 profile domain-containing protein</fullName>
    </recommendedName>
</protein>
<evidence type="ECO:0000256" key="1">
    <source>
        <dbReference type="ARBA" id="ARBA00004141"/>
    </source>
</evidence>
<evidence type="ECO:0000313" key="10">
    <source>
        <dbReference type="EMBL" id="CAF1409051.1"/>
    </source>
</evidence>
<dbReference type="Proteomes" id="UP000681722">
    <property type="component" value="Unassembled WGS sequence"/>
</dbReference>
<keyword evidence="7" id="KW-0807">Transducer</keyword>
<evidence type="ECO:0000256" key="8">
    <source>
        <dbReference type="SAM" id="Phobius"/>
    </source>
</evidence>
<gene>
    <name evidence="11" type="ORF">GPM918_LOCUS38342</name>
    <name evidence="10" type="ORF">OVA965_LOCUS33307</name>
    <name evidence="13" type="ORF">SRO942_LOCUS39162</name>
    <name evidence="12" type="ORF">TMI583_LOCUS34192</name>
</gene>
<sequence>MFFSSMLVTVITVPVIIIQSFSCRQLCIKFLCQLEGFCSVINAVSIVYHLALMSVVRYLTLTDNRYFTILFKHHGLYAVLFCWTMALVWAILPLFGINQYVPEGMGLHCSPDWNDSSWRSRTYFLIGTIFIYLLPLVTIICMNMTTYRTLYRLIQSVNTSTKASEFSTKLIYSNNNNVKDNKYKNVLRLCRLRVDKRLALAGIIVITVFILTWTSYSIFSLIKLIYGTIKPYDNSKTLTICSLLCKMSLLLNPLIYIFTIRTSRLLPKFCLK</sequence>
<feature type="domain" description="G-protein coupled receptors family 1 profile" evidence="9">
    <location>
        <begin position="1"/>
        <end position="256"/>
    </location>
</feature>
<evidence type="ECO:0000256" key="7">
    <source>
        <dbReference type="ARBA" id="ARBA00023224"/>
    </source>
</evidence>
<dbReference type="GO" id="GO:0016020">
    <property type="term" value="C:membrane"/>
    <property type="evidence" value="ECO:0007669"/>
    <property type="project" value="UniProtKB-SubCell"/>
</dbReference>
<comment type="subcellular location">
    <subcellularLocation>
        <location evidence="1">Membrane</location>
        <topology evidence="1">Multi-pass membrane protein</topology>
    </subcellularLocation>
</comment>
<feature type="transmembrane region" description="Helical" evidence="8">
    <location>
        <begin position="121"/>
        <end position="142"/>
    </location>
</feature>
<evidence type="ECO:0000256" key="2">
    <source>
        <dbReference type="ARBA" id="ARBA00022692"/>
    </source>
</evidence>
<keyword evidence="6" id="KW-0675">Receptor</keyword>
<dbReference type="Pfam" id="PF00001">
    <property type="entry name" value="7tm_1"/>
    <property type="match status" value="1"/>
</dbReference>
<keyword evidence="14" id="KW-1185">Reference proteome</keyword>